<accession>A0A5B7YAN8</accession>
<dbReference type="InterPro" id="IPR016040">
    <property type="entry name" value="NAD(P)-bd_dom"/>
</dbReference>
<dbReference type="PANTHER" id="PTHR14097">
    <property type="entry name" value="OXIDOREDUCTASE HTATIP2"/>
    <property type="match status" value="1"/>
</dbReference>
<dbReference type="Gene3D" id="3.40.50.720">
    <property type="entry name" value="NAD(P)-binding Rossmann-like Domain"/>
    <property type="match status" value="1"/>
</dbReference>
<feature type="domain" description="NAD(P)-binding" evidence="1">
    <location>
        <begin position="11"/>
        <end position="130"/>
    </location>
</feature>
<evidence type="ECO:0000313" key="2">
    <source>
        <dbReference type="EMBL" id="QCZ92475.1"/>
    </source>
</evidence>
<sequence length="210" mass="23642">MSGNKTALVLGSTGLVGRALVKKLLADNRYKSIVCLVRRPLPERYFDDPERKLSPIVIDFSDFQDYQGYFSVDHVYCCLGTTIKAAGSRAAFRKVDFEYVHVAAQLARAQRVKSFVWISSVGADAGSRQFYLRVKGELENAIMRMPQLNHAAAVRPSLLLGSRDETRFLEGIGQKLAPLFRKVLVGRFKKYRPAYASEVASKMIQLQRFS</sequence>
<evidence type="ECO:0000313" key="3">
    <source>
        <dbReference type="Proteomes" id="UP000304912"/>
    </source>
</evidence>
<organism evidence="2 3">
    <name type="scientific">Salinimonas iocasae</name>
    <dbReference type="NCBI Taxonomy" id="2572577"/>
    <lineage>
        <taxon>Bacteria</taxon>
        <taxon>Pseudomonadati</taxon>
        <taxon>Pseudomonadota</taxon>
        <taxon>Gammaproteobacteria</taxon>
        <taxon>Alteromonadales</taxon>
        <taxon>Alteromonadaceae</taxon>
        <taxon>Alteromonas/Salinimonas group</taxon>
        <taxon>Salinimonas</taxon>
    </lineage>
</organism>
<gene>
    <name evidence="2" type="ORF">FBQ74_02850</name>
</gene>
<dbReference type="PANTHER" id="PTHR14097:SF7">
    <property type="entry name" value="OXIDOREDUCTASE HTATIP2"/>
    <property type="match status" value="1"/>
</dbReference>
<dbReference type="KEGG" id="salk:FBQ74_02850"/>
<dbReference type="OrthoDB" id="9798632at2"/>
<reference evidence="2 3" key="1">
    <citation type="submission" date="2019-04" db="EMBL/GenBank/DDBJ databases">
        <title>Salinimonas iocasae sp. nov., a halophilic bacterium isolated from the outer tube casing of tubeworms in Okinawa Trough.</title>
        <authorList>
            <person name="Zhang H."/>
            <person name="Wang H."/>
            <person name="Li C."/>
        </authorList>
    </citation>
    <scope>NUCLEOTIDE SEQUENCE [LARGE SCALE GENOMIC DNA]</scope>
    <source>
        <strain evidence="2 3">KX18D6</strain>
    </source>
</reference>
<dbReference type="Proteomes" id="UP000304912">
    <property type="component" value="Chromosome"/>
</dbReference>
<name>A0A5B7YAN8_9ALTE</name>
<proteinExistence type="predicted"/>
<dbReference type="RefSeq" id="WP_139755228.1">
    <property type="nucleotide sequence ID" value="NZ_CP039852.1"/>
</dbReference>
<dbReference type="SUPFAM" id="SSF51735">
    <property type="entry name" value="NAD(P)-binding Rossmann-fold domains"/>
    <property type="match status" value="1"/>
</dbReference>
<dbReference type="InterPro" id="IPR036291">
    <property type="entry name" value="NAD(P)-bd_dom_sf"/>
</dbReference>
<keyword evidence="3" id="KW-1185">Reference proteome</keyword>
<evidence type="ECO:0000259" key="1">
    <source>
        <dbReference type="Pfam" id="PF13460"/>
    </source>
</evidence>
<dbReference type="EMBL" id="CP039852">
    <property type="protein sequence ID" value="QCZ92475.1"/>
    <property type="molecule type" value="Genomic_DNA"/>
</dbReference>
<protein>
    <submittedName>
        <fullName evidence="2">NAD-dependent epimerase/dehydratase family protein</fullName>
    </submittedName>
</protein>
<dbReference type="Pfam" id="PF13460">
    <property type="entry name" value="NAD_binding_10"/>
    <property type="match status" value="1"/>
</dbReference>
<dbReference type="AlphaFoldDB" id="A0A5B7YAN8"/>